<evidence type="ECO:0000313" key="3">
    <source>
        <dbReference type="Proteomes" id="UP001396334"/>
    </source>
</evidence>
<gene>
    <name evidence="2" type="ORF">V6N11_076713</name>
</gene>
<feature type="region of interest" description="Disordered" evidence="1">
    <location>
        <begin position="1"/>
        <end position="76"/>
    </location>
</feature>
<dbReference type="EMBL" id="JBBPBN010000175">
    <property type="protein sequence ID" value="KAK8973834.1"/>
    <property type="molecule type" value="Genomic_DNA"/>
</dbReference>
<protein>
    <submittedName>
        <fullName evidence="2">Uncharacterized protein</fullName>
    </submittedName>
</protein>
<comment type="caution">
    <text evidence="2">The sequence shown here is derived from an EMBL/GenBank/DDBJ whole genome shotgun (WGS) entry which is preliminary data.</text>
</comment>
<dbReference type="Proteomes" id="UP001396334">
    <property type="component" value="Unassembled WGS sequence"/>
</dbReference>
<sequence>MQDPNAVQGHSSPRLYEIASSRPPDGIPQVSRFPPLERLASPTLLEQQRSAKKAKGNSEIDSGHDSMTIDDDQSVGPTVVETDMNQQTEGNQDGEKSTYVGKVMANGSVGIGGNGPTGFREDDVTILEDEIILDHNSPIPSIQFSNRVHDQIDHNLRNALIVRLLGRTIGYNVMLSRIHALLKPDCCPLSKKKDEVAIEAGIDKQPDVLISESNLYGPWMVVDNRRRRTFNSTRGDTLGASKSKPQSGSRFEVLDVDDGSDQQHNEDVVIMGNLTAQEKELQGGDDFTASGTMSIESKSMGRAGKLNMEGANKGFKVKKLMDSKVARSNVVEWVKSAHARIDQHTVSVIMVGDGSSERNLAMDGIPRAPTVVEVEHNPYIEVMSDNGDRMMDSLGGDQ</sequence>
<accession>A0ABR2NCE8</accession>
<reference evidence="2 3" key="1">
    <citation type="journal article" date="2024" name="G3 (Bethesda)">
        <title>Genome assembly of Hibiscus sabdariffa L. provides insights into metabolisms of medicinal natural products.</title>
        <authorList>
            <person name="Kim T."/>
        </authorList>
    </citation>
    <scope>NUCLEOTIDE SEQUENCE [LARGE SCALE GENOMIC DNA]</scope>
    <source>
        <strain evidence="2">TK-2024</strain>
        <tissue evidence="2">Old leaves</tissue>
    </source>
</reference>
<evidence type="ECO:0000256" key="1">
    <source>
        <dbReference type="SAM" id="MobiDB-lite"/>
    </source>
</evidence>
<organism evidence="2 3">
    <name type="scientific">Hibiscus sabdariffa</name>
    <name type="common">roselle</name>
    <dbReference type="NCBI Taxonomy" id="183260"/>
    <lineage>
        <taxon>Eukaryota</taxon>
        <taxon>Viridiplantae</taxon>
        <taxon>Streptophyta</taxon>
        <taxon>Embryophyta</taxon>
        <taxon>Tracheophyta</taxon>
        <taxon>Spermatophyta</taxon>
        <taxon>Magnoliopsida</taxon>
        <taxon>eudicotyledons</taxon>
        <taxon>Gunneridae</taxon>
        <taxon>Pentapetalae</taxon>
        <taxon>rosids</taxon>
        <taxon>malvids</taxon>
        <taxon>Malvales</taxon>
        <taxon>Malvaceae</taxon>
        <taxon>Malvoideae</taxon>
        <taxon>Hibiscus</taxon>
    </lineage>
</organism>
<proteinExistence type="predicted"/>
<evidence type="ECO:0000313" key="2">
    <source>
        <dbReference type="EMBL" id="KAK8973834.1"/>
    </source>
</evidence>
<feature type="region of interest" description="Disordered" evidence="1">
    <location>
        <begin position="231"/>
        <end position="262"/>
    </location>
</feature>
<keyword evidence="3" id="KW-1185">Reference proteome</keyword>
<name>A0ABR2NCE8_9ROSI</name>